<keyword evidence="7" id="KW-0342">GTP-binding</keyword>
<name>A0A350HA93_UNCW3</name>
<dbReference type="PROSITE" id="PS00300">
    <property type="entry name" value="SRP54"/>
    <property type="match status" value="1"/>
</dbReference>
<dbReference type="SUPFAM" id="SSF52540">
    <property type="entry name" value="P-loop containing nucleoside triphosphate hydrolases"/>
    <property type="match status" value="1"/>
</dbReference>
<evidence type="ECO:0000256" key="2">
    <source>
        <dbReference type="ARBA" id="ARBA00008531"/>
    </source>
</evidence>
<dbReference type="InterPro" id="IPR013822">
    <property type="entry name" value="Signal_recog_particl_SRP54_hlx"/>
</dbReference>
<sequence length="296" mass="32619">MLLNQIKNIFKKAKLPLNQLLESAFKGGKLEDYDFIEEQLIIADIGMETADKIIKELKRQAREGIVIGRENLLEILKKIISGILLDPIYPNEAELPLILLVSGINGAGKTTTIGKLANMYEKKGKKVLLGACDTFRAAADEQLKIWSERAKSQIYISKESKDPAAVAYETVSKGIAEGFDIIIIDTAGRMHTNDNLMKEIKKIGTVLRSKFDKPNIFSILVIDSTTGKNALNQAKEFKNVADVDAIFLSKMDGTAKGGNIITIADELKLPISYIGIGEGIDDITGFEKESFIEEII</sequence>
<dbReference type="SMART" id="SM00962">
    <property type="entry name" value="SRP54"/>
    <property type="match status" value="1"/>
</dbReference>
<reference evidence="12 13" key="1">
    <citation type="journal article" date="2018" name="Nat. Biotechnol.">
        <title>A standardized bacterial taxonomy based on genome phylogeny substantially revises the tree of life.</title>
        <authorList>
            <person name="Parks D.H."/>
            <person name="Chuvochina M."/>
            <person name="Waite D.W."/>
            <person name="Rinke C."/>
            <person name="Skarshewski A."/>
            <person name="Chaumeil P.A."/>
            <person name="Hugenholtz P."/>
        </authorList>
    </citation>
    <scope>NUCLEOTIDE SEQUENCE [LARGE SCALE GENOMIC DNA]</scope>
    <source>
        <strain evidence="12">UBA9956</strain>
    </source>
</reference>
<dbReference type="FunFam" id="3.40.50.300:FF:000053">
    <property type="entry name" value="Signal recognition particle receptor FtsY"/>
    <property type="match status" value="1"/>
</dbReference>
<dbReference type="GO" id="GO:0005525">
    <property type="term" value="F:GTP binding"/>
    <property type="evidence" value="ECO:0007669"/>
    <property type="project" value="UniProtKB-KW"/>
</dbReference>
<dbReference type="InterPro" id="IPR036225">
    <property type="entry name" value="SRP/SRP_N"/>
</dbReference>
<evidence type="ECO:0000256" key="3">
    <source>
        <dbReference type="ARBA" id="ARBA00022475"/>
    </source>
</evidence>
<comment type="subcellular location">
    <subcellularLocation>
        <location evidence="1">Cell membrane</location>
        <topology evidence="1">Peripheral membrane protein</topology>
        <orientation evidence="1">Cytoplasmic side</orientation>
    </subcellularLocation>
</comment>
<dbReference type="InterPro" id="IPR027417">
    <property type="entry name" value="P-loop_NTPase"/>
</dbReference>
<gene>
    <name evidence="12" type="ORF">DCW38_04680</name>
</gene>
<evidence type="ECO:0000259" key="11">
    <source>
        <dbReference type="PROSITE" id="PS00300"/>
    </source>
</evidence>
<dbReference type="GO" id="GO:0005737">
    <property type="term" value="C:cytoplasm"/>
    <property type="evidence" value="ECO:0007669"/>
    <property type="project" value="UniProtKB-ARBA"/>
</dbReference>
<dbReference type="InterPro" id="IPR042101">
    <property type="entry name" value="SRP54_N_sf"/>
</dbReference>
<dbReference type="PANTHER" id="PTHR43134:SF1">
    <property type="entry name" value="SIGNAL RECOGNITION PARTICLE RECEPTOR SUBUNIT ALPHA"/>
    <property type="match status" value="1"/>
</dbReference>
<evidence type="ECO:0000313" key="13">
    <source>
        <dbReference type="Proteomes" id="UP000264062"/>
    </source>
</evidence>
<dbReference type="SUPFAM" id="SSF47364">
    <property type="entry name" value="Domain of the SRP/SRP receptor G-proteins"/>
    <property type="match status" value="1"/>
</dbReference>
<dbReference type="EMBL" id="DMZY01000137">
    <property type="protein sequence ID" value="HAV92459.1"/>
    <property type="molecule type" value="Genomic_DNA"/>
</dbReference>
<dbReference type="InterPro" id="IPR000897">
    <property type="entry name" value="SRP54_GTPase_dom"/>
</dbReference>
<evidence type="ECO:0000256" key="5">
    <source>
        <dbReference type="ARBA" id="ARBA00022741"/>
    </source>
</evidence>
<keyword evidence="6" id="KW-0378">Hydrolase</keyword>
<dbReference type="SMART" id="SM00382">
    <property type="entry name" value="AAA"/>
    <property type="match status" value="1"/>
</dbReference>
<dbReference type="GO" id="GO:0006614">
    <property type="term" value="P:SRP-dependent cotranslational protein targeting to membrane"/>
    <property type="evidence" value="ECO:0007669"/>
    <property type="project" value="InterPro"/>
</dbReference>
<dbReference type="InterPro" id="IPR004390">
    <property type="entry name" value="SR_rcpt_FtsY"/>
</dbReference>
<keyword evidence="5" id="KW-0547">Nucleotide-binding</keyword>
<comment type="caution">
    <text evidence="12">The sequence shown here is derived from an EMBL/GenBank/DDBJ whole genome shotgun (WGS) entry which is preliminary data.</text>
</comment>
<evidence type="ECO:0000256" key="6">
    <source>
        <dbReference type="ARBA" id="ARBA00022801"/>
    </source>
</evidence>
<accession>A0A350HA93</accession>
<evidence type="ECO:0000256" key="7">
    <source>
        <dbReference type="ARBA" id="ARBA00023134"/>
    </source>
</evidence>
<dbReference type="GO" id="GO:0005886">
    <property type="term" value="C:plasma membrane"/>
    <property type="evidence" value="ECO:0007669"/>
    <property type="project" value="UniProtKB-SubCell"/>
</dbReference>
<dbReference type="InterPro" id="IPR003593">
    <property type="entry name" value="AAA+_ATPase"/>
</dbReference>
<evidence type="ECO:0000256" key="9">
    <source>
        <dbReference type="ARBA" id="ARBA00023170"/>
    </source>
</evidence>
<dbReference type="GO" id="GO:0003924">
    <property type="term" value="F:GTPase activity"/>
    <property type="evidence" value="ECO:0007669"/>
    <property type="project" value="TreeGrafter"/>
</dbReference>
<keyword evidence="3" id="KW-1003">Cell membrane</keyword>
<dbReference type="Proteomes" id="UP000264062">
    <property type="component" value="Unassembled WGS sequence"/>
</dbReference>
<evidence type="ECO:0000256" key="10">
    <source>
        <dbReference type="ARBA" id="ARBA00048027"/>
    </source>
</evidence>
<keyword evidence="4" id="KW-0963">Cytoplasm</keyword>
<evidence type="ECO:0000256" key="1">
    <source>
        <dbReference type="ARBA" id="ARBA00004413"/>
    </source>
</evidence>
<dbReference type="Gene3D" id="1.20.120.140">
    <property type="entry name" value="Signal recognition particle SRP54, nucleotide-binding domain"/>
    <property type="match status" value="1"/>
</dbReference>
<dbReference type="NCBIfam" id="TIGR00064">
    <property type="entry name" value="ftsY"/>
    <property type="match status" value="1"/>
</dbReference>
<dbReference type="GO" id="GO:0005047">
    <property type="term" value="F:signal recognition particle binding"/>
    <property type="evidence" value="ECO:0007669"/>
    <property type="project" value="TreeGrafter"/>
</dbReference>
<proteinExistence type="inferred from homology"/>
<dbReference type="SMART" id="SM00963">
    <property type="entry name" value="SRP54_N"/>
    <property type="match status" value="1"/>
</dbReference>
<organism evidence="12 13">
    <name type="scientific">candidate division WOR-3 bacterium</name>
    <dbReference type="NCBI Taxonomy" id="2052148"/>
    <lineage>
        <taxon>Bacteria</taxon>
        <taxon>Bacteria division WOR-3</taxon>
    </lineage>
</organism>
<comment type="catalytic activity">
    <reaction evidence="10">
        <text>GTP + H2O = GDP + phosphate + H(+)</text>
        <dbReference type="Rhea" id="RHEA:19669"/>
        <dbReference type="ChEBI" id="CHEBI:15377"/>
        <dbReference type="ChEBI" id="CHEBI:15378"/>
        <dbReference type="ChEBI" id="CHEBI:37565"/>
        <dbReference type="ChEBI" id="CHEBI:43474"/>
        <dbReference type="ChEBI" id="CHEBI:58189"/>
        <dbReference type="EC" id="3.6.5.4"/>
    </reaction>
</comment>
<evidence type="ECO:0000256" key="4">
    <source>
        <dbReference type="ARBA" id="ARBA00022490"/>
    </source>
</evidence>
<evidence type="ECO:0000256" key="8">
    <source>
        <dbReference type="ARBA" id="ARBA00023136"/>
    </source>
</evidence>
<dbReference type="Pfam" id="PF00448">
    <property type="entry name" value="SRP54"/>
    <property type="match status" value="1"/>
</dbReference>
<dbReference type="Gene3D" id="3.40.50.300">
    <property type="entry name" value="P-loop containing nucleotide triphosphate hydrolases"/>
    <property type="match status" value="1"/>
</dbReference>
<dbReference type="AlphaFoldDB" id="A0A350HA93"/>
<evidence type="ECO:0000313" key="12">
    <source>
        <dbReference type="EMBL" id="HAV92459.1"/>
    </source>
</evidence>
<dbReference type="PANTHER" id="PTHR43134">
    <property type="entry name" value="SIGNAL RECOGNITION PARTICLE RECEPTOR SUBUNIT ALPHA"/>
    <property type="match status" value="1"/>
</dbReference>
<keyword evidence="8" id="KW-0472">Membrane</keyword>
<protein>
    <submittedName>
        <fullName evidence="12">Signal recognition particle-docking protein FtsY</fullName>
    </submittedName>
</protein>
<keyword evidence="9" id="KW-0675">Receptor</keyword>
<feature type="domain" description="SRP54-type proteins GTP-binding" evidence="11">
    <location>
        <begin position="270"/>
        <end position="283"/>
    </location>
</feature>
<dbReference type="Pfam" id="PF02881">
    <property type="entry name" value="SRP54_N"/>
    <property type="match status" value="1"/>
</dbReference>
<comment type="similarity">
    <text evidence="2">Belongs to the GTP-binding SRP family.</text>
</comment>